<accession>A0A7W6G8J0</accession>
<dbReference type="GO" id="GO:0003677">
    <property type="term" value="F:DNA binding"/>
    <property type="evidence" value="ECO:0007669"/>
    <property type="project" value="InterPro"/>
</dbReference>
<dbReference type="InterPro" id="IPR050336">
    <property type="entry name" value="Chromosome_partition/occlusion"/>
</dbReference>
<dbReference type="PANTHER" id="PTHR33375:SF1">
    <property type="entry name" value="CHROMOSOME-PARTITIONING PROTEIN PARB-RELATED"/>
    <property type="match status" value="1"/>
</dbReference>
<dbReference type="InterPro" id="IPR040873">
    <property type="entry name" value="SoPB_HTH"/>
</dbReference>
<dbReference type="Proteomes" id="UP000548867">
    <property type="component" value="Unassembled WGS sequence"/>
</dbReference>
<organism evidence="3 4">
    <name type="scientific">Novosphingobium sediminicola</name>
    <dbReference type="NCBI Taxonomy" id="563162"/>
    <lineage>
        <taxon>Bacteria</taxon>
        <taxon>Pseudomonadati</taxon>
        <taxon>Pseudomonadota</taxon>
        <taxon>Alphaproteobacteria</taxon>
        <taxon>Sphingomonadales</taxon>
        <taxon>Sphingomonadaceae</taxon>
        <taxon>Novosphingobium</taxon>
    </lineage>
</organism>
<dbReference type="SUPFAM" id="SSF110849">
    <property type="entry name" value="ParB/Sulfiredoxin"/>
    <property type="match status" value="1"/>
</dbReference>
<dbReference type="EMBL" id="JACIDX010000021">
    <property type="protein sequence ID" value="MBB3957280.1"/>
    <property type="molecule type" value="Genomic_DNA"/>
</dbReference>
<evidence type="ECO:0000313" key="3">
    <source>
        <dbReference type="EMBL" id="MBB3957280.1"/>
    </source>
</evidence>
<dbReference type="NCBIfam" id="TIGR00180">
    <property type="entry name" value="parB_part"/>
    <property type="match status" value="1"/>
</dbReference>
<comment type="caution">
    <text evidence="3">The sequence shown here is derived from an EMBL/GenBank/DDBJ whole genome shotgun (WGS) entry which is preliminary data.</text>
</comment>
<dbReference type="PANTHER" id="PTHR33375">
    <property type="entry name" value="CHROMOSOME-PARTITIONING PROTEIN PARB-RELATED"/>
    <property type="match status" value="1"/>
</dbReference>
<dbReference type="Pfam" id="PF18090">
    <property type="entry name" value="SoPB_HTH"/>
    <property type="match status" value="1"/>
</dbReference>
<evidence type="ECO:0000259" key="2">
    <source>
        <dbReference type="SMART" id="SM00470"/>
    </source>
</evidence>
<keyword evidence="4" id="KW-1185">Reference proteome</keyword>
<dbReference type="InterPro" id="IPR004437">
    <property type="entry name" value="ParB/RepB/Spo0J"/>
</dbReference>
<comment type="similarity">
    <text evidence="1">Belongs to the ParB family.</text>
</comment>
<gene>
    <name evidence="3" type="ORF">GGR38_004254</name>
</gene>
<proteinExistence type="inferred from homology"/>
<dbReference type="SUPFAM" id="SSF109709">
    <property type="entry name" value="KorB DNA-binding domain-like"/>
    <property type="match status" value="1"/>
</dbReference>
<dbReference type="InterPro" id="IPR036086">
    <property type="entry name" value="ParB/Sulfiredoxin_sf"/>
</dbReference>
<evidence type="ECO:0000313" key="4">
    <source>
        <dbReference type="Proteomes" id="UP000548867"/>
    </source>
</evidence>
<dbReference type="RefSeq" id="WP_183628431.1">
    <property type="nucleotide sequence ID" value="NZ_JACIDX010000021.1"/>
</dbReference>
<reference evidence="3 4" key="1">
    <citation type="submission" date="2020-08" db="EMBL/GenBank/DDBJ databases">
        <title>Genomic Encyclopedia of Type Strains, Phase IV (KMG-IV): sequencing the most valuable type-strain genomes for metagenomic binning, comparative biology and taxonomic classification.</title>
        <authorList>
            <person name="Goeker M."/>
        </authorList>
    </citation>
    <scope>NUCLEOTIDE SEQUENCE [LARGE SCALE GENOMIC DNA]</scope>
    <source>
        <strain evidence="3 4">DSM 27057</strain>
    </source>
</reference>
<evidence type="ECO:0000256" key="1">
    <source>
        <dbReference type="ARBA" id="ARBA00006295"/>
    </source>
</evidence>
<feature type="domain" description="ParB-like N-terminal" evidence="2">
    <location>
        <begin position="80"/>
        <end position="180"/>
    </location>
</feature>
<dbReference type="GO" id="GO:0005694">
    <property type="term" value="C:chromosome"/>
    <property type="evidence" value="ECO:0007669"/>
    <property type="project" value="TreeGrafter"/>
</dbReference>
<dbReference type="InterPro" id="IPR003115">
    <property type="entry name" value="ParB_N"/>
</dbReference>
<protein>
    <submittedName>
        <fullName evidence="3">ParB family chromosome partitioning protein</fullName>
    </submittedName>
</protein>
<sequence>MAMGGKRRSLLANAIESLGVPVAPSTPAAEVEPEERFEDLTPLEDVEVEAADAGPTHPSFLARRAQSLGEVSRTVKRPTIRLKPSECSIWPGNARNYNDLNYQRCESLINSIKEEGRNREAVVVRRTNDGPLPYELLVGTRRHWSVSWLHANNHSEVEFIARIETLDDEGAFRLADLENREREDVTDLERARNYLHAVEAYYGGVRARMAERLAIAPTSLYNFIRLGELSDEVIAAFPDTASVKAAHANKLAPHWKAEIERDRILAEAQIIADEQATLRKNGERLIDAAKVCDRLIAAAKDRSGRPKRAESKAPPPLFSSEGDLLGHIVADSAKKGMTITINPAELLSVDEILAALRPAIEAAKFAKKV</sequence>
<dbReference type="AlphaFoldDB" id="A0A7W6G8J0"/>
<dbReference type="Gene3D" id="1.10.10.2830">
    <property type="match status" value="1"/>
</dbReference>
<dbReference type="GO" id="GO:0007059">
    <property type="term" value="P:chromosome segregation"/>
    <property type="evidence" value="ECO:0007669"/>
    <property type="project" value="TreeGrafter"/>
</dbReference>
<dbReference type="SMART" id="SM00470">
    <property type="entry name" value="ParB"/>
    <property type="match status" value="1"/>
</dbReference>
<name>A0A7W6G8J0_9SPHN</name>